<evidence type="ECO:0000256" key="7">
    <source>
        <dbReference type="PROSITE-ProRule" id="PRU01091"/>
    </source>
</evidence>
<sequence>MQPLISLKSKTILLVEDEHIIRNNIASMLKFFFKDVYTASNGLEGLEQYENHLPDIIITDLKMPYMDGFEFITQLQARLCQSYLIIVSAHTDTDLLIDAIHKGVDRYIIKPVTEEDLLGSFNAFLKKTEHTSTQIQLDEHIFIDFEKNSVTAYNKSFHLNKKEFALLKLLCSNINKTFTYEEIEYQVWGEYSMSLSALRSVVRDLRKKLGQNYIINIHRTGYRFK</sequence>
<evidence type="ECO:0000313" key="10">
    <source>
        <dbReference type="EMBL" id="RXJ57638.1"/>
    </source>
</evidence>
<dbReference type="PROSITE" id="PS50110">
    <property type="entry name" value="RESPONSE_REGULATORY"/>
    <property type="match status" value="1"/>
</dbReference>
<dbReference type="Gene3D" id="3.40.50.2300">
    <property type="match status" value="1"/>
</dbReference>
<dbReference type="CDD" id="cd00383">
    <property type="entry name" value="trans_reg_C"/>
    <property type="match status" value="1"/>
</dbReference>
<evidence type="ECO:0000259" key="9">
    <source>
        <dbReference type="PROSITE" id="PS51755"/>
    </source>
</evidence>
<dbReference type="CDD" id="cd17536">
    <property type="entry name" value="REC_YesN-like"/>
    <property type="match status" value="1"/>
</dbReference>
<evidence type="ECO:0000256" key="5">
    <source>
        <dbReference type="ARBA" id="ARBA00023163"/>
    </source>
</evidence>
<dbReference type="InterPro" id="IPR001867">
    <property type="entry name" value="OmpR/PhoB-type_DNA-bd"/>
</dbReference>
<feature type="DNA-binding region" description="OmpR/PhoB-type" evidence="7">
    <location>
        <begin position="132"/>
        <end position="225"/>
    </location>
</feature>
<keyword evidence="1 6" id="KW-0597">Phosphoprotein</keyword>
<dbReference type="GO" id="GO:0000156">
    <property type="term" value="F:phosphorelay response regulator activity"/>
    <property type="evidence" value="ECO:0007669"/>
    <property type="project" value="TreeGrafter"/>
</dbReference>
<keyword evidence="4 7" id="KW-0238">DNA-binding</keyword>
<dbReference type="GO" id="GO:0006355">
    <property type="term" value="P:regulation of DNA-templated transcription"/>
    <property type="evidence" value="ECO:0007669"/>
    <property type="project" value="InterPro"/>
</dbReference>
<keyword evidence="3" id="KW-0805">Transcription regulation</keyword>
<protein>
    <submittedName>
        <fullName evidence="10">DNA-binding response regulator</fullName>
    </submittedName>
</protein>
<dbReference type="OrthoDB" id="9786548at2"/>
<dbReference type="PANTHER" id="PTHR48111">
    <property type="entry name" value="REGULATOR OF RPOS"/>
    <property type="match status" value="1"/>
</dbReference>
<dbReference type="Proteomes" id="UP000290657">
    <property type="component" value="Unassembled WGS sequence"/>
</dbReference>
<dbReference type="InterPro" id="IPR001789">
    <property type="entry name" value="Sig_transdc_resp-reg_receiver"/>
</dbReference>
<keyword evidence="11" id="KW-1185">Reference proteome</keyword>
<dbReference type="AlphaFoldDB" id="A0A4Q0XPZ3"/>
<gene>
    <name evidence="10" type="ORF">CRV04_07450</name>
</gene>
<evidence type="ECO:0000259" key="8">
    <source>
        <dbReference type="PROSITE" id="PS50110"/>
    </source>
</evidence>
<evidence type="ECO:0000256" key="3">
    <source>
        <dbReference type="ARBA" id="ARBA00023015"/>
    </source>
</evidence>
<dbReference type="GO" id="GO:0005829">
    <property type="term" value="C:cytosol"/>
    <property type="evidence" value="ECO:0007669"/>
    <property type="project" value="TreeGrafter"/>
</dbReference>
<dbReference type="InterPro" id="IPR039420">
    <property type="entry name" value="WalR-like"/>
</dbReference>
<dbReference type="PANTHER" id="PTHR48111:SF1">
    <property type="entry name" value="TWO-COMPONENT RESPONSE REGULATOR ORR33"/>
    <property type="match status" value="1"/>
</dbReference>
<accession>A0A4Q0XPZ3</accession>
<name>A0A4Q0XPZ3_9BACT</name>
<dbReference type="PROSITE" id="PS51755">
    <property type="entry name" value="OMPR_PHOB"/>
    <property type="match status" value="1"/>
</dbReference>
<dbReference type="Pfam" id="PF00072">
    <property type="entry name" value="Response_reg"/>
    <property type="match status" value="1"/>
</dbReference>
<feature type="domain" description="Response regulatory" evidence="8">
    <location>
        <begin position="11"/>
        <end position="125"/>
    </location>
</feature>
<reference evidence="10 11" key="1">
    <citation type="submission" date="2017-10" db="EMBL/GenBank/DDBJ databases">
        <title>Genomics of the genus Arcobacter.</title>
        <authorList>
            <person name="Perez-Cataluna A."/>
            <person name="Figueras M.J."/>
        </authorList>
    </citation>
    <scope>NUCLEOTIDE SEQUENCE [LARGE SCALE GENOMIC DNA]</scope>
    <source>
        <strain evidence="10 11">CECT 8987</strain>
    </source>
</reference>
<feature type="domain" description="OmpR/PhoB-type" evidence="9">
    <location>
        <begin position="132"/>
        <end position="225"/>
    </location>
</feature>
<comment type="caution">
    <text evidence="10">The sequence shown here is derived from an EMBL/GenBank/DDBJ whole genome shotgun (WGS) entry which is preliminary data.</text>
</comment>
<evidence type="ECO:0000256" key="1">
    <source>
        <dbReference type="ARBA" id="ARBA00022553"/>
    </source>
</evidence>
<dbReference type="GO" id="GO:0000976">
    <property type="term" value="F:transcription cis-regulatory region binding"/>
    <property type="evidence" value="ECO:0007669"/>
    <property type="project" value="TreeGrafter"/>
</dbReference>
<evidence type="ECO:0000256" key="2">
    <source>
        <dbReference type="ARBA" id="ARBA00023012"/>
    </source>
</evidence>
<evidence type="ECO:0000256" key="6">
    <source>
        <dbReference type="PROSITE-ProRule" id="PRU00169"/>
    </source>
</evidence>
<feature type="modified residue" description="4-aspartylphosphate" evidence="6">
    <location>
        <position position="60"/>
    </location>
</feature>
<dbReference type="Pfam" id="PF00486">
    <property type="entry name" value="Trans_reg_C"/>
    <property type="match status" value="1"/>
</dbReference>
<dbReference type="InterPro" id="IPR036388">
    <property type="entry name" value="WH-like_DNA-bd_sf"/>
</dbReference>
<dbReference type="GO" id="GO:0032993">
    <property type="term" value="C:protein-DNA complex"/>
    <property type="evidence" value="ECO:0007669"/>
    <property type="project" value="TreeGrafter"/>
</dbReference>
<dbReference type="InterPro" id="IPR011006">
    <property type="entry name" value="CheY-like_superfamily"/>
</dbReference>
<keyword evidence="5" id="KW-0804">Transcription</keyword>
<dbReference type="RefSeq" id="WP_128996210.1">
    <property type="nucleotide sequence ID" value="NZ_PDKN01000004.1"/>
</dbReference>
<keyword evidence="2" id="KW-0902">Two-component regulatory system</keyword>
<evidence type="ECO:0000256" key="4">
    <source>
        <dbReference type="ARBA" id="ARBA00023125"/>
    </source>
</evidence>
<dbReference type="SUPFAM" id="SSF52172">
    <property type="entry name" value="CheY-like"/>
    <property type="match status" value="1"/>
</dbReference>
<organism evidence="10 11">
    <name type="scientific">Candidatus Marinarcus aquaticus</name>
    <dbReference type="NCBI Taxonomy" id="2044504"/>
    <lineage>
        <taxon>Bacteria</taxon>
        <taxon>Pseudomonadati</taxon>
        <taxon>Campylobacterota</taxon>
        <taxon>Epsilonproteobacteria</taxon>
        <taxon>Campylobacterales</taxon>
        <taxon>Arcobacteraceae</taxon>
        <taxon>Candidatus Marinarcus</taxon>
    </lineage>
</organism>
<dbReference type="EMBL" id="PDKN01000004">
    <property type="protein sequence ID" value="RXJ57638.1"/>
    <property type="molecule type" value="Genomic_DNA"/>
</dbReference>
<dbReference type="Gene3D" id="1.10.10.10">
    <property type="entry name" value="Winged helix-like DNA-binding domain superfamily/Winged helix DNA-binding domain"/>
    <property type="match status" value="1"/>
</dbReference>
<evidence type="ECO:0000313" key="11">
    <source>
        <dbReference type="Proteomes" id="UP000290657"/>
    </source>
</evidence>
<proteinExistence type="predicted"/>
<dbReference type="SMART" id="SM00862">
    <property type="entry name" value="Trans_reg_C"/>
    <property type="match status" value="1"/>
</dbReference>
<dbReference type="SMART" id="SM00448">
    <property type="entry name" value="REC"/>
    <property type="match status" value="1"/>
</dbReference>